<dbReference type="InterPro" id="IPR023393">
    <property type="entry name" value="START-like_dom_sf"/>
</dbReference>
<proteinExistence type="predicted"/>
<keyword evidence="2" id="KW-1185">Reference proteome</keyword>
<dbReference type="HOGENOM" id="CLU_132537_0_0_5"/>
<dbReference type="EMBL" id="CP006877">
    <property type="protein sequence ID" value="AJD41587.1"/>
    <property type="molecule type" value="Genomic_DNA"/>
</dbReference>
<organism evidence="1 2">
    <name type="scientific">Rhizobium gallicum bv. gallicum R602sp</name>
    <dbReference type="NCBI Taxonomy" id="1041138"/>
    <lineage>
        <taxon>Bacteria</taxon>
        <taxon>Pseudomonadati</taxon>
        <taxon>Pseudomonadota</taxon>
        <taxon>Alphaproteobacteria</taxon>
        <taxon>Hyphomicrobiales</taxon>
        <taxon>Rhizobiaceae</taxon>
        <taxon>Rhizobium/Agrobacterium group</taxon>
        <taxon>Rhizobium</taxon>
    </lineage>
</organism>
<dbReference type="Gene3D" id="3.30.530.20">
    <property type="match status" value="1"/>
</dbReference>
<gene>
    <name evidence="1" type="ORF">RGR602_CH02260</name>
</gene>
<accession>A0A0B4X4Z8</accession>
<evidence type="ECO:0000313" key="2">
    <source>
        <dbReference type="Proteomes" id="UP000031368"/>
    </source>
</evidence>
<dbReference type="Proteomes" id="UP000031368">
    <property type="component" value="Chromosome"/>
</dbReference>
<name>A0A0B4X4Z8_9HYPH</name>
<evidence type="ECO:0000313" key="1">
    <source>
        <dbReference type="EMBL" id="AJD41587.1"/>
    </source>
</evidence>
<sequence>MSTLPAKIVHCSINRHWKEVYDFAGKPENMSLWASGLASGLEPEGSDWIAHGPLGTVRVSFVPHNEFGVIDHTVTIESGLRVYNALRIVPNGDGCEVMFTLLKQPGMTDDQFAADAAHVQKDLGALKSLMEM</sequence>
<dbReference type="KEGG" id="rga:RGR602_CH02260"/>
<dbReference type="SUPFAM" id="SSF55961">
    <property type="entry name" value="Bet v1-like"/>
    <property type="match status" value="1"/>
</dbReference>
<protein>
    <submittedName>
        <fullName evidence="1">Polyketide cyclase/dehydrase START-like domain-containing protein</fullName>
    </submittedName>
</protein>
<reference evidence="1 2" key="1">
    <citation type="submission" date="2013-11" db="EMBL/GenBank/DDBJ databases">
        <title>Complete genome sequence of Rhizobium gallicum bv. gallicum R602.</title>
        <authorList>
            <person name="Bustos P."/>
            <person name="Santamaria R.I."/>
            <person name="Lozano L."/>
            <person name="Acosta J.L."/>
            <person name="Ormeno-Orrillo E."/>
            <person name="Rogel M.A."/>
            <person name="Romero D."/>
            <person name="Cevallos M.A."/>
            <person name="Martinez-Romero E."/>
            <person name="Gonzalez V."/>
        </authorList>
    </citation>
    <scope>NUCLEOTIDE SEQUENCE [LARGE SCALE GENOMIC DNA]</scope>
    <source>
        <strain evidence="1 2">R602</strain>
    </source>
</reference>
<dbReference type="RefSeq" id="WP_039845148.1">
    <property type="nucleotide sequence ID" value="NZ_CP006877.1"/>
</dbReference>
<dbReference type="AlphaFoldDB" id="A0A0B4X4Z8"/>